<accession>A0A6J4TYA8</accession>
<gene>
    <name evidence="7" type="ORF">AVDCRST_MAG85-4022</name>
</gene>
<evidence type="ECO:0000313" key="7">
    <source>
        <dbReference type="EMBL" id="CAA9534989.1"/>
    </source>
</evidence>
<proteinExistence type="predicted"/>
<dbReference type="AlphaFoldDB" id="A0A6J4TYA8"/>
<sequence>MRHLPSTDDRARRIEERFEWPMIVAALLVIPALVIEGSDFGDPWPLIGDVLNWTIWLAFLLELVVMLRVVPDRGRWLRDHPLEVAVVLLTPPFLPASLQAARVFRLLRVIRLLALASRLRLVISSEDGRRHRVRRVAHRCRGRADHPRRDAGDRGRARDGREGPTAPGHEPRELLADIRRQLDELERAVRRSEA</sequence>
<dbReference type="Gene3D" id="1.20.120.350">
    <property type="entry name" value="Voltage-gated potassium channels. Chain C"/>
    <property type="match status" value="1"/>
</dbReference>
<evidence type="ECO:0000256" key="5">
    <source>
        <dbReference type="SAM" id="MobiDB-lite"/>
    </source>
</evidence>
<evidence type="ECO:0000256" key="6">
    <source>
        <dbReference type="SAM" id="Phobius"/>
    </source>
</evidence>
<name>A0A6J4TYA8_9ACTN</name>
<protein>
    <recommendedName>
        <fullName evidence="8">Ion transport domain-containing protein</fullName>
    </recommendedName>
</protein>
<evidence type="ECO:0000256" key="4">
    <source>
        <dbReference type="ARBA" id="ARBA00023136"/>
    </source>
</evidence>
<organism evidence="7">
    <name type="scientific">uncultured Solirubrobacteraceae bacterium</name>
    <dbReference type="NCBI Taxonomy" id="1162706"/>
    <lineage>
        <taxon>Bacteria</taxon>
        <taxon>Bacillati</taxon>
        <taxon>Actinomycetota</taxon>
        <taxon>Thermoleophilia</taxon>
        <taxon>Solirubrobacterales</taxon>
        <taxon>Solirubrobacteraceae</taxon>
        <taxon>environmental samples</taxon>
    </lineage>
</organism>
<evidence type="ECO:0000256" key="3">
    <source>
        <dbReference type="ARBA" id="ARBA00022989"/>
    </source>
</evidence>
<comment type="subcellular location">
    <subcellularLocation>
        <location evidence="1">Membrane</location>
        <topology evidence="1">Multi-pass membrane protein</topology>
    </subcellularLocation>
</comment>
<evidence type="ECO:0000256" key="1">
    <source>
        <dbReference type="ARBA" id="ARBA00004141"/>
    </source>
</evidence>
<keyword evidence="2 6" id="KW-0812">Transmembrane</keyword>
<feature type="transmembrane region" description="Helical" evidence="6">
    <location>
        <begin position="20"/>
        <end position="38"/>
    </location>
</feature>
<dbReference type="EMBL" id="CADCVT010000454">
    <property type="protein sequence ID" value="CAA9534989.1"/>
    <property type="molecule type" value="Genomic_DNA"/>
</dbReference>
<reference evidence="7" key="1">
    <citation type="submission" date="2020-02" db="EMBL/GenBank/DDBJ databases">
        <authorList>
            <person name="Meier V. D."/>
        </authorList>
    </citation>
    <scope>NUCLEOTIDE SEQUENCE</scope>
    <source>
        <strain evidence="7">AVDCRST_MAG85</strain>
    </source>
</reference>
<dbReference type="InterPro" id="IPR027359">
    <property type="entry name" value="Volt_channel_dom_sf"/>
</dbReference>
<evidence type="ECO:0008006" key="8">
    <source>
        <dbReference type="Google" id="ProtNLM"/>
    </source>
</evidence>
<feature type="transmembrane region" description="Helical" evidence="6">
    <location>
        <begin position="50"/>
        <end position="70"/>
    </location>
</feature>
<keyword evidence="4 6" id="KW-0472">Membrane</keyword>
<keyword evidence="3 6" id="KW-1133">Transmembrane helix</keyword>
<dbReference type="GO" id="GO:0016020">
    <property type="term" value="C:membrane"/>
    <property type="evidence" value="ECO:0007669"/>
    <property type="project" value="UniProtKB-SubCell"/>
</dbReference>
<dbReference type="SUPFAM" id="SSF81324">
    <property type="entry name" value="Voltage-gated potassium channels"/>
    <property type="match status" value="1"/>
</dbReference>
<evidence type="ECO:0000256" key="2">
    <source>
        <dbReference type="ARBA" id="ARBA00022692"/>
    </source>
</evidence>
<feature type="compositionally biased region" description="Basic and acidic residues" evidence="5">
    <location>
        <begin position="142"/>
        <end position="162"/>
    </location>
</feature>
<feature type="region of interest" description="Disordered" evidence="5">
    <location>
        <begin position="137"/>
        <end position="175"/>
    </location>
</feature>